<protein>
    <submittedName>
        <fullName evidence="1">Phage portal protein</fullName>
    </submittedName>
</protein>
<evidence type="ECO:0000313" key="2">
    <source>
        <dbReference type="Proteomes" id="UP000668068"/>
    </source>
</evidence>
<reference evidence="1" key="1">
    <citation type="submission" date="2020-12" db="EMBL/GenBank/DDBJ databases">
        <title>Comparative genomics of Clostridium perfringens reveals patterns of host-associated phylogenetic clades and virulence factors.</title>
        <authorList>
            <person name="Smith A.H."/>
            <person name="Geier R."/>
        </authorList>
    </citation>
    <scope>NUCLEOTIDE SEQUENCE</scope>
    <source>
        <strain evidence="1">CHD30677R</strain>
    </source>
</reference>
<accession>A0AAW4ITQ1</accession>
<dbReference type="AlphaFoldDB" id="A0AAW4ITQ1"/>
<dbReference type="InterPro" id="IPR021145">
    <property type="entry name" value="Portal_protein_SPP1_Gp6-like"/>
</dbReference>
<organism evidence="1 2">
    <name type="scientific">Clostridium perfringens</name>
    <dbReference type="NCBI Taxonomy" id="1502"/>
    <lineage>
        <taxon>Bacteria</taxon>
        <taxon>Bacillati</taxon>
        <taxon>Bacillota</taxon>
        <taxon>Clostridia</taxon>
        <taxon>Eubacteriales</taxon>
        <taxon>Clostridiaceae</taxon>
        <taxon>Clostridium</taxon>
    </lineage>
</organism>
<gene>
    <name evidence="1" type="ORF">JJB47_04135</name>
</gene>
<dbReference type="Proteomes" id="UP000668068">
    <property type="component" value="Unassembled WGS sequence"/>
</dbReference>
<dbReference type="EMBL" id="JAENQP010000002">
    <property type="protein sequence ID" value="MBO3357966.1"/>
    <property type="molecule type" value="Genomic_DNA"/>
</dbReference>
<sequence>MFERVNKIFKGVLSMILNRQDIAKELEIKIAMNNDMANAIELWCNMYSNNPPWLDDETKTMGLPGAIANELARLVTIEFKSEISNNELLNKTYQDLISVLRINTEYACAKGGIVFKPYFYNGNIEIDIVQQDNFLPVSYTSTGEITAAVFLETKIVEDKKYTRIEYHEFKDDNYTIKNYAYVKNNTVMMDKSLGKRVNLNSIQEWEDLEEEINVKNAKKPFFSYFKIPQANQIDSNSPLGVSVFAKSTGLIKEADKQYSRILWEFEGTELAIDVSEAIFSRDSEGNLKIPKGKERLFRTYPWEDKENKKNFNPFSPSIRDVNLFNGLNKFLRKIEFNCGLAYGTLSETEDVSKTATEIKASKQRSFSTVKDIQKALQDALKDLIISMADIANYYNIPVKDIDIDKDVSFDWDDSIIVDKDADLESMRNDVAAGILRAELYLAKKYGVSEEEALKMMPKTGDSLKNNPLDSLEE</sequence>
<evidence type="ECO:0000313" key="1">
    <source>
        <dbReference type="EMBL" id="MBO3357966.1"/>
    </source>
</evidence>
<dbReference type="Pfam" id="PF05133">
    <property type="entry name" value="SPP1_portal"/>
    <property type="match status" value="1"/>
</dbReference>
<comment type="caution">
    <text evidence="1">The sequence shown here is derived from an EMBL/GenBank/DDBJ whole genome shotgun (WGS) entry which is preliminary data.</text>
</comment>
<name>A0AAW4ITQ1_CLOPF</name>
<proteinExistence type="predicted"/>